<gene>
    <name evidence="2" type="ORF">FJY68_14380</name>
</gene>
<reference evidence="2" key="1">
    <citation type="submission" date="2019-03" db="EMBL/GenBank/DDBJ databases">
        <title>Lake Tanganyika Metagenome-Assembled Genomes (MAGs).</title>
        <authorList>
            <person name="Tran P."/>
        </authorList>
    </citation>
    <scope>NUCLEOTIDE SEQUENCE</scope>
    <source>
        <strain evidence="2">K_DeepCast_150m_m2_040</strain>
    </source>
</reference>
<proteinExistence type="predicted"/>
<accession>A0A937XH41</accession>
<sequence>MAAVGRSLRQIARRIVGKAARRAVVQAIREAIRRAVRQIAWSAVWGIPELARDRVNKTLRMACACTSRARCANGTGSRHRTERRLSETSRGADVRAPQVLCGRNSAQVSPSSISSPTRPAASWSD</sequence>
<feature type="compositionally biased region" description="Low complexity" evidence="1">
    <location>
        <begin position="105"/>
        <end position="125"/>
    </location>
</feature>
<dbReference type="AlphaFoldDB" id="A0A937XH41"/>
<comment type="caution">
    <text evidence="2">The sequence shown here is derived from an EMBL/GenBank/DDBJ whole genome shotgun (WGS) entry which is preliminary data.</text>
</comment>
<evidence type="ECO:0000313" key="3">
    <source>
        <dbReference type="Proteomes" id="UP000779900"/>
    </source>
</evidence>
<evidence type="ECO:0000313" key="2">
    <source>
        <dbReference type="EMBL" id="MBM3333007.1"/>
    </source>
</evidence>
<evidence type="ECO:0000256" key="1">
    <source>
        <dbReference type="SAM" id="MobiDB-lite"/>
    </source>
</evidence>
<feature type="region of interest" description="Disordered" evidence="1">
    <location>
        <begin position="71"/>
        <end position="125"/>
    </location>
</feature>
<feature type="compositionally biased region" description="Basic and acidic residues" evidence="1">
    <location>
        <begin position="83"/>
        <end position="93"/>
    </location>
</feature>
<dbReference type="EMBL" id="VGIR01000209">
    <property type="protein sequence ID" value="MBM3333007.1"/>
    <property type="molecule type" value="Genomic_DNA"/>
</dbReference>
<name>A0A937XH41_UNCW3</name>
<protein>
    <submittedName>
        <fullName evidence="2">Uncharacterized protein</fullName>
    </submittedName>
</protein>
<organism evidence="2 3">
    <name type="scientific">candidate division WOR-3 bacterium</name>
    <dbReference type="NCBI Taxonomy" id="2052148"/>
    <lineage>
        <taxon>Bacteria</taxon>
        <taxon>Bacteria division WOR-3</taxon>
    </lineage>
</organism>
<dbReference type="Proteomes" id="UP000779900">
    <property type="component" value="Unassembled WGS sequence"/>
</dbReference>